<accession>A0A9P4WT95</accession>
<reference evidence="1" key="1">
    <citation type="submission" date="2019-04" db="EMBL/GenBank/DDBJ databases">
        <title>Sequencing of skin fungus with MAO and IRED activity.</title>
        <authorList>
            <person name="Marsaioli A.J."/>
            <person name="Bonatto J.M.C."/>
            <person name="Reis Junior O."/>
        </authorList>
    </citation>
    <scope>NUCLEOTIDE SEQUENCE</scope>
    <source>
        <strain evidence="1">28M1</strain>
    </source>
</reference>
<protein>
    <submittedName>
        <fullName evidence="1">Uncharacterized protein</fullName>
    </submittedName>
</protein>
<keyword evidence="2" id="KW-1185">Reference proteome</keyword>
<dbReference type="AlphaFoldDB" id="A0A9P4WT95"/>
<evidence type="ECO:0000313" key="2">
    <source>
        <dbReference type="Proteomes" id="UP000758155"/>
    </source>
</evidence>
<proteinExistence type="predicted"/>
<comment type="caution">
    <text evidence="1">The sequence shown here is derived from an EMBL/GenBank/DDBJ whole genome shotgun (WGS) entry which is preliminary data.</text>
</comment>
<dbReference type="EMBL" id="SWKV01000022">
    <property type="protein sequence ID" value="KAF3041139.1"/>
    <property type="molecule type" value="Genomic_DNA"/>
</dbReference>
<organism evidence="1 2">
    <name type="scientific">Didymella heteroderae</name>
    <dbReference type="NCBI Taxonomy" id="1769908"/>
    <lineage>
        <taxon>Eukaryota</taxon>
        <taxon>Fungi</taxon>
        <taxon>Dikarya</taxon>
        <taxon>Ascomycota</taxon>
        <taxon>Pezizomycotina</taxon>
        <taxon>Dothideomycetes</taxon>
        <taxon>Pleosporomycetidae</taxon>
        <taxon>Pleosporales</taxon>
        <taxon>Pleosporineae</taxon>
        <taxon>Didymellaceae</taxon>
        <taxon>Didymella</taxon>
    </lineage>
</organism>
<evidence type="ECO:0000313" key="1">
    <source>
        <dbReference type="EMBL" id="KAF3041139.1"/>
    </source>
</evidence>
<gene>
    <name evidence="1" type="ORF">E8E12_008557</name>
</gene>
<dbReference type="Proteomes" id="UP000758155">
    <property type="component" value="Unassembled WGS sequence"/>
</dbReference>
<name>A0A9P4WT95_9PLEO</name>
<sequence>MAMLFSKIRLNPEKDVDTTFVGSPEVPWKANDDGLYPKRYYAYFTQACLAAAVMAAHQDLYFVNFILDQADRKFIDMQPGRMDDRIIGEPAGVVAQAILSSSFGAATTIS</sequence>